<dbReference type="GO" id="GO:0003712">
    <property type="term" value="F:transcription coregulator activity"/>
    <property type="evidence" value="ECO:0007669"/>
    <property type="project" value="TreeGrafter"/>
</dbReference>
<evidence type="ECO:0000256" key="3">
    <source>
        <dbReference type="ARBA" id="ARBA00022833"/>
    </source>
</evidence>
<dbReference type="PROSITE" id="PS00478">
    <property type="entry name" value="LIM_DOMAIN_1"/>
    <property type="match status" value="1"/>
</dbReference>
<evidence type="ECO:0000313" key="8">
    <source>
        <dbReference type="Proteomes" id="UP000218231"/>
    </source>
</evidence>
<reference evidence="7 8" key="1">
    <citation type="journal article" date="2017" name="Curr. Biol.">
        <title>Genome architecture and evolution of a unichromosomal asexual nematode.</title>
        <authorList>
            <person name="Fradin H."/>
            <person name="Zegar C."/>
            <person name="Gutwein M."/>
            <person name="Lucas J."/>
            <person name="Kovtun M."/>
            <person name="Corcoran D."/>
            <person name="Baugh L.R."/>
            <person name="Kiontke K."/>
            <person name="Gunsalus K."/>
            <person name="Fitch D.H."/>
            <person name="Piano F."/>
        </authorList>
    </citation>
    <scope>NUCLEOTIDE SEQUENCE [LARGE SCALE GENOMIC DNA]</scope>
    <source>
        <strain evidence="7">PF1309</strain>
    </source>
</reference>
<dbReference type="InterPro" id="IPR001781">
    <property type="entry name" value="Znf_LIM"/>
</dbReference>
<name>A0A2A2JEX6_9BILA</name>
<comment type="caution">
    <text evidence="7">The sequence shown here is derived from an EMBL/GenBank/DDBJ whole genome shotgun (WGS) entry which is preliminary data.</text>
</comment>
<dbReference type="SUPFAM" id="SSF57716">
    <property type="entry name" value="Glucocorticoid receptor-like (DNA-binding domain)"/>
    <property type="match status" value="1"/>
</dbReference>
<dbReference type="Pfam" id="PF00412">
    <property type="entry name" value="LIM"/>
    <property type="match status" value="1"/>
</dbReference>
<dbReference type="PANTHER" id="PTHR24205">
    <property type="entry name" value="FOUR AND A HALF LIM DOMAINS PROTEIN"/>
    <property type="match status" value="1"/>
</dbReference>
<keyword evidence="3 5" id="KW-0862">Zinc</keyword>
<dbReference type="Gene3D" id="2.10.110.10">
    <property type="entry name" value="Cysteine Rich Protein"/>
    <property type="match status" value="1"/>
</dbReference>
<dbReference type="STRING" id="2018661.A0A2A2JEX6"/>
<accession>A0A2A2JEX6</accession>
<dbReference type="Proteomes" id="UP000218231">
    <property type="component" value="Unassembled WGS sequence"/>
</dbReference>
<evidence type="ECO:0000259" key="6">
    <source>
        <dbReference type="PROSITE" id="PS50023"/>
    </source>
</evidence>
<proteinExistence type="predicted"/>
<keyword evidence="4 5" id="KW-0440">LIM domain</keyword>
<dbReference type="PROSITE" id="PS50023">
    <property type="entry name" value="LIM_DOMAIN_2"/>
    <property type="match status" value="1"/>
</dbReference>
<feature type="domain" description="LIM zinc-binding" evidence="6">
    <location>
        <begin position="55"/>
        <end position="114"/>
    </location>
</feature>
<gene>
    <name evidence="7" type="ORF">WR25_07132</name>
</gene>
<dbReference type="GO" id="GO:0046872">
    <property type="term" value="F:metal ion binding"/>
    <property type="evidence" value="ECO:0007669"/>
    <property type="project" value="UniProtKB-KW"/>
</dbReference>
<dbReference type="SMART" id="SM00132">
    <property type="entry name" value="LIM"/>
    <property type="match status" value="1"/>
</dbReference>
<keyword evidence="2" id="KW-0677">Repeat</keyword>
<dbReference type="GO" id="GO:0005634">
    <property type="term" value="C:nucleus"/>
    <property type="evidence" value="ECO:0007669"/>
    <property type="project" value="TreeGrafter"/>
</dbReference>
<evidence type="ECO:0000256" key="2">
    <source>
        <dbReference type="ARBA" id="ARBA00022737"/>
    </source>
</evidence>
<evidence type="ECO:0000256" key="4">
    <source>
        <dbReference type="ARBA" id="ARBA00023038"/>
    </source>
</evidence>
<evidence type="ECO:0000313" key="7">
    <source>
        <dbReference type="EMBL" id="PAV60273.1"/>
    </source>
</evidence>
<evidence type="ECO:0000256" key="1">
    <source>
        <dbReference type="ARBA" id="ARBA00022723"/>
    </source>
</evidence>
<dbReference type="OrthoDB" id="1112565at2759"/>
<evidence type="ECO:0000256" key="5">
    <source>
        <dbReference type="PROSITE-ProRule" id="PRU00125"/>
    </source>
</evidence>
<dbReference type="PANTHER" id="PTHR24205:SF16">
    <property type="entry name" value="GH01042P-RELATED"/>
    <property type="match status" value="1"/>
</dbReference>
<dbReference type="CDD" id="cd08368">
    <property type="entry name" value="LIM"/>
    <property type="match status" value="1"/>
</dbReference>
<keyword evidence="1 5" id="KW-0479">Metal-binding</keyword>
<organism evidence="7 8">
    <name type="scientific">Diploscapter pachys</name>
    <dbReference type="NCBI Taxonomy" id="2018661"/>
    <lineage>
        <taxon>Eukaryota</taxon>
        <taxon>Metazoa</taxon>
        <taxon>Ecdysozoa</taxon>
        <taxon>Nematoda</taxon>
        <taxon>Chromadorea</taxon>
        <taxon>Rhabditida</taxon>
        <taxon>Rhabditina</taxon>
        <taxon>Rhabditomorpha</taxon>
        <taxon>Rhabditoidea</taxon>
        <taxon>Rhabditidae</taxon>
        <taxon>Diploscapter</taxon>
    </lineage>
</organism>
<dbReference type="AlphaFoldDB" id="A0A2A2JEX6"/>
<dbReference type="GO" id="GO:0030018">
    <property type="term" value="C:Z disc"/>
    <property type="evidence" value="ECO:0007669"/>
    <property type="project" value="TreeGrafter"/>
</dbReference>
<keyword evidence="8" id="KW-1185">Reference proteome</keyword>
<dbReference type="EMBL" id="LIAE01010477">
    <property type="protein sequence ID" value="PAV60273.1"/>
    <property type="molecule type" value="Genomic_DNA"/>
</dbReference>
<protein>
    <recommendedName>
        <fullName evidence="6">LIM zinc-binding domain-containing protein</fullName>
    </recommendedName>
</protein>
<sequence length="132" mass="15421">MSSAAKKSYVFDCKKCNKQLTRKDALTTDLASRSFFKASDNEPLCVDCYMVENNPKCHVCRKAVLETFLKELGSYYHRDCFKCHFCRNPIKDDVYVLYNDAVYDEDCFYLETKLGLKPDRLFEKKTEPDHIG</sequence>